<sequence length="44" mass="4703">MPVSLIGSLEPLLAIVSYETLFVIGVVAVGMLLWDTIEVGRNDA</sequence>
<keyword evidence="1" id="KW-0472">Membrane</keyword>
<dbReference type="EMBL" id="BARS01028466">
    <property type="protein sequence ID" value="GAG08836.1"/>
    <property type="molecule type" value="Genomic_DNA"/>
</dbReference>
<dbReference type="AlphaFoldDB" id="X0W869"/>
<proteinExistence type="predicted"/>
<comment type="caution">
    <text evidence="2">The sequence shown here is derived from an EMBL/GenBank/DDBJ whole genome shotgun (WGS) entry which is preliminary data.</text>
</comment>
<keyword evidence="1" id="KW-0812">Transmembrane</keyword>
<gene>
    <name evidence="2" type="ORF">S01H1_44620</name>
</gene>
<evidence type="ECO:0000256" key="1">
    <source>
        <dbReference type="SAM" id="Phobius"/>
    </source>
</evidence>
<accession>X0W869</accession>
<feature type="non-terminal residue" evidence="2">
    <location>
        <position position="44"/>
    </location>
</feature>
<evidence type="ECO:0000313" key="2">
    <source>
        <dbReference type="EMBL" id="GAG08836.1"/>
    </source>
</evidence>
<feature type="transmembrane region" description="Helical" evidence="1">
    <location>
        <begin position="12"/>
        <end position="34"/>
    </location>
</feature>
<keyword evidence="1" id="KW-1133">Transmembrane helix</keyword>
<name>X0W869_9ZZZZ</name>
<reference evidence="2" key="1">
    <citation type="journal article" date="2014" name="Front. Microbiol.">
        <title>High frequency of phylogenetically diverse reductive dehalogenase-homologous genes in deep subseafloor sedimentary metagenomes.</title>
        <authorList>
            <person name="Kawai M."/>
            <person name="Futagami T."/>
            <person name="Toyoda A."/>
            <person name="Takaki Y."/>
            <person name="Nishi S."/>
            <person name="Hori S."/>
            <person name="Arai W."/>
            <person name="Tsubouchi T."/>
            <person name="Morono Y."/>
            <person name="Uchiyama I."/>
            <person name="Ito T."/>
            <person name="Fujiyama A."/>
            <person name="Inagaki F."/>
            <person name="Takami H."/>
        </authorList>
    </citation>
    <scope>NUCLEOTIDE SEQUENCE</scope>
    <source>
        <strain evidence="2">Expedition CK06-06</strain>
    </source>
</reference>
<protein>
    <submittedName>
        <fullName evidence="2">Uncharacterized protein</fullName>
    </submittedName>
</protein>
<organism evidence="2">
    <name type="scientific">marine sediment metagenome</name>
    <dbReference type="NCBI Taxonomy" id="412755"/>
    <lineage>
        <taxon>unclassified sequences</taxon>
        <taxon>metagenomes</taxon>
        <taxon>ecological metagenomes</taxon>
    </lineage>
</organism>